<dbReference type="SUPFAM" id="SSF52058">
    <property type="entry name" value="L domain-like"/>
    <property type="match status" value="1"/>
</dbReference>
<evidence type="ECO:0000256" key="2">
    <source>
        <dbReference type="ARBA" id="ARBA00022737"/>
    </source>
</evidence>
<dbReference type="Pfam" id="PF13855">
    <property type="entry name" value="LRR_8"/>
    <property type="match status" value="1"/>
</dbReference>
<evidence type="ECO:0000256" key="1">
    <source>
        <dbReference type="ARBA" id="ARBA00022614"/>
    </source>
</evidence>
<sequence>MFHIYLVAFLICFSKIESSDEIGESFEDIVCPRNELLKPCYCDPYVASIQCDIPNTTVCDLSAITSKVANLTTKANVVFSEIAIEDVALHELSQFDLGNLLYKRVAILNSGLRYIHPLAFGRTAETVTYIDLEANRLTDDVFEALRCLPSLEYVSLSNNYLKVIPSHAFRRTNGQFQSRLKGILLTGNRIHTISDHTFFYLPHLTTLHINMNQISRINVSAFEFEDIPIGRKTNLYIDLSMNLLQADSFDAKGLQNINRPVKLSLNRNKVTHLNQSVFEPFLNKHVNNSVDVKDNPLICNCSSYWIHEKRSVFAVKIKNHFCVDNRDLFDYYETEFSKCDVDFNLQL</sequence>
<proteinExistence type="predicted"/>
<dbReference type="PANTHER" id="PTHR24366:SF96">
    <property type="entry name" value="LEUCINE RICH REPEAT CONTAINING 53"/>
    <property type="match status" value="1"/>
</dbReference>
<dbReference type="AlphaFoldDB" id="A0A443S1Y3"/>
<name>A0A443S1Y3_9ACAR</name>
<gene>
    <name evidence="4" type="ORF">B4U80_11849</name>
</gene>
<organism evidence="4 5">
    <name type="scientific">Leptotrombidium deliense</name>
    <dbReference type="NCBI Taxonomy" id="299467"/>
    <lineage>
        <taxon>Eukaryota</taxon>
        <taxon>Metazoa</taxon>
        <taxon>Ecdysozoa</taxon>
        <taxon>Arthropoda</taxon>
        <taxon>Chelicerata</taxon>
        <taxon>Arachnida</taxon>
        <taxon>Acari</taxon>
        <taxon>Acariformes</taxon>
        <taxon>Trombidiformes</taxon>
        <taxon>Prostigmata</taxon>
        <taxon>Anystina</taxon>
        <taxon>Parasitengona</taxon>
        <taxon>Trombiculoidea</taxon>
        <taxon>Trombiculidae</taxon>
        <taxon>Leptotrombidium</taxon>
    </lineage>
</organism>
<dbReference type="STRING" id="299467.A0A443S1Y3"/>
<dbReference type="OrthoDB" id="9985976at2759"/>
<evidence type="ECO:0000313" key="4">
    <source>
        <dbReference type="EMBL" id="RWS21483.1"/>
    </source>
</evidence>
<accession>A0A443S1Y3</accession>
<dbReference type="EMBL" id="NCKV01012036">
    <property type="protein sequence ID" value="RWS21483.1"/>
    <property type="molecule type" value="Genomic_DNA"/>
</dbReference>
<protein>
    <submittedName>
        <fullName evidence="4">Leucine rich repeat containing protein 10-like protein</fullName>
    </submittedName>
</protein>
<dbReference type="InterPro" id="IPR032675">
    <property type="entry name" value="LRR_dom_sf"/>
</dbReference>
<dbReference type="SMART" id="SM00369">
    <property type="entry name" value="LRR_TYP"/>
    <property type="match status" value="2"/>
</dbReference>
<dbReference type="PANTHER" id="PTHR24366">
    <property type="entry name" value="IG(IMMUNOGLOBULIN) AND LRR(LEUCINE RICH REPEAT) DOMAINS"/>
    <property type="match status" value="1"/>
</dbReference>
<keyword evidence="3" id="KW-0732">Signal</keyword>
<dbReference type="VEuPathDB" id="VectorBase:LDEU010558"/>
<feature type="chain" id="PRO_5019438706" evidence="3">
    <location>
        <begin position="19"/>
        <end position="347"/>
    </location>
</feature>
<evidence type="ECO:0000313" key="5">
    <source>
        <dbReference type="Proteomes" id="UP000288716"/>
    </source>
</evidence>
<keyword evidence="5" id="KW-1185">Reference proteome</keyword>
<evidence type="ECO:0000256" key="3">
    <source>
        <dbReference type="SAM" id="SignalP"/>
    </source>
</evidence>
<keyword evidence="2" id="KW-0677">Repeat</keyword>
<comment type="caution">
    <text evidence="4">The sequence shown here is derived from an EMBL/GenBank/DDBJ whole genome shotgun (WGS) entry which is preliminary data.</text>
</comment>
<reference evidence="4 5" key="1">
    <citation type="journal article" date="2018" name="Gigascience">
        <title>Genomes of trombidid mites reveal novel predicted allergens and laterally-transferred genes associated with secondary metabolism.</title>
        <authorList>
            <person name="Dong X."/>
            <person name="Chaisiri K."/>
            <person name="Xia D."/>
            <person name="Armstrong S.D."/>
            <person name="Fang Y."/>
            <person name="Donnelly M.J."/>
            <person name="Kadowaki T."/>
            <person name="McGarry J.W."/>
            <person name="Darby A.C."/>
            <person name="Makepeace B.L."/>
        </authorList>
    </citation>
    <scope>NUCLEOTIDE SEQUENCE [LARGE SCALE GENOMIC DNA]</scope>
    <source>
        <strain evidence="4">UoL-UT</strain>
    </source>
</reference>
<keyword evidence="1" id="KW-0433">Leucine-rich repeat</keyword>
<dbReference type="Gene3D" id="3.80.10.10">
    <property type="entry name" value="Ribonuclease Inhibitor"/>
    <property type="match status" value="2"/>
</dbReference>
<dbReference type="InterPro" id="IPR003591">
    <property type="entry name" value="Leu-rich_rpt_typical-subtyp"/>
</dbReference>
<feature type="signal peptide" evidence="3">
    <location>
        <begin position="1"/>
        <end position="18"/>
    </location>
</feature>
<dbReference type="InterPro" id="IPR001611">
    <property type="entry name" value="Leu-rich_rpt"/>
</dbReference>
<dbReference type="Proteomes" id="UP000288716">
    <property type="component" value="Unassembled WGS sequence"/>
</dbReference>